<feature type="region of interest" description="Disordered" evidence="3">
    <location>
        <begin position="168"/>
        <end position="195"/>
    </location>
</feature>
<evidence type="ECO:0000313" key="4">
    <source>
        <dbReference type="EMBL" id="KAL1501659.1"/>
    </source>
</evidence>
<evidence type="ECO:0000256" key="1">
    <source>
        <dbReference type="ARBA" id="ARBA00006663"/>
    </source>
</evidence>
<dbReference type="Proteomes" id="UP001566132">
    <property type="component" value="Unassembled WGS sequence"/>
</dbReference>
<dbReference type="PANTHER" id="PTHR21501">
    <property type="entry name" value="PROTEIN FAM-161"/>
    <property type="match status" value="1"/>
</dbReference>
<comment type="caution">
    <text evidence="4">The sequence shown here is derived from an EMBL/GenBank/DDBJ whole genome shotgun (WGS) entry which is preliminary data.</text>
</comment>
<feature type="compositionally biased region" description="Polar residues" evidence="3">
    <location>
        <begin position="178"/>
        <end position="187"/>
    </location>
</feature>
<sequence length="478" mass="56490">MYDHSSAVYNNRCLKAPRNPKNDHPLTQFDQKFLHQLHNEVTRGLNEKMKTNLGDCSEGNVKSFIDFFDSIPEYDDINYLSNREFYKKLARIKEKQKEFCAYWNRELKFETKDTEWIEDYKNLKSGQREMSSAGSKSKKSSIKADCDKKYLDLEENLSLSDKDLMVKPPSRRSVRIETPSTKSTPNLTPEPCSRPKSRLNWEDLILDVSSIANTPLPLETKSVPNSPVKRGKSQETYDGITIPKPFQMTIRDEENRIVEEIFLKTHKPEKEDVKTQQFKAHDVPIESQIPLFDKIMEDQQRRSQKSKEQRKANLQAQMRPFSFTKRDEEIQELTRKFSKSLPCVYNDEPPLKSKKFKANPIPRNLFSNYIYKKMHEDEFYRAIQKKVRAEEMLKQASLPPSMAKREMCKPKVDVCPRSFRELQIDEDIKKVSRRKTRKIPNYKAYHDKYERELEELKNEFISTSPRPFKFNKPSKKRV</sequence>
<dbReference type="InterPro" id="IPR019579">
    <property type="entry name" value="FAM161A/B"/>
</dbReference>
<gene>
    <name evidence="4" type="ORF">ABEB36_006951</name>
</gene>
<reference evidence="4 5" key="1">
    <citation type="submission" date="2024-05" db="EMBL/GenBank/DDBJ databases">
        <title>Genetic variation in Jamaican populations of the coffee berry borer (Hypothenemus hampei).</title>
        <authorList>
            <person name="Errbii M."/>
            <person name="Myrie A."/>
        </authorList>
    </citation>
    <scope>NUCLEOTIDE SEQUENCE [LARGE SCALE GENOMIC DNA]</scope>
    <source>
        <strain evidence="4">JA-Hopewell-2020-01-JO</strain>
        <tissue evidence="4">Whole body</tissue>
    </source>
</reference>
<protein>
    <submittedName>
        <fullName evidence="4">Uncharacterized protein</fullName>
    </submittedName>
</protein>
<dbReference type="GO" id="GO:0005856">
    <property type="term" value="C:cytoskeleton"/>
    <property type="evidence" value="ECO:0007669"/>
    <property type="project" value="UniProtKB-ARBA"/>
</dbReference>
<dbReference type="EMBL" id="JBDJPC010000005">
    <property type="protein sequence ID" value="KAL1501659.1"/>
    <property type="molecule type" value="Genomic_DNA"/>
</dbReference>
<dbReference type="PANTHER" id="PTHR21501:SF1">
    <property type="entry name" value="PROTEIN FAM-161"/>
    <property type="match status" value="1"/>
</dbReference>
<accession>A0ABD1EVB7</accession>
<dbReference type="InterPro" id="IPR051655">
    <property type="entry name" value="FAM161"/>
</dbReference>
<dbReference type="AlphaFoldDB" id="A0ABD1EVB7"/>
<evidence type="ECO:0000256" key="3">
    <source>
        <dbReference type="SAM" id="MobiDB-lite"/>
    </source>
</evidence>
<keyword evidence="2" id="KW-0175">Coiled coil</keyword>
<evidence type="ECO:0000256" key="2">
    <source>
        <dbReference type="ARBA" id="ARBA00023054"/>
    </source>
</evidence>
<name>A0ABD1EVB7_HYPHA</name>
<keyword evidence="5" id="KW-1185">Reference proteome</keyword>
<organism evidence="4 5">
    <name type="scientific">Hypothenemus hampei</name>
    <name type="common">Coffee berry borer</name>
    <dbReference type="NCBI Taxonomy" id="57062"/>
    <lineage>
        <taxon>Eukaryota</taxon>
        <taxon>Metazoa</taxon>
        <taxon>Ecdysozoa</taxon>
        <taxon>Arthropoda</taxon>
        <taxon>Hexapoda</taxon>
        <taxon>Insecta</taxon>
        <taxon>Pterygota</taxon>
        <taxon>Neoptera</taxon>
        <taxon>Endopterygota</taxon>
        <taxon>Coleoptera</taxon>
        <taxon>Polyphaga</taxon>
        <taxon>Cucujiformia</taxon>
        <taxon>Curculionidae</taxon>
        <taxon>Scolytinae</taxon>
        <taxon>Hypothenemus</taxon>
    </lineage>
</organism>
<comment type="similarity">
    <text evidence="1">Belongs to the FAM161 family.</text>
</comment>
<evidence type="ECO:0000313" key="5">
    <source>
        <dbReference type="Proteomes" id="UP001566132"/>
    </source>
</evidence>
<dbReference type="Pfam" id="PF10595">
    <property type="entry name" value="FAM161A_B"/>
    <property type="match status" value="1"/>
</dbReference>
<proteinExistence type="inferred from homology"/>